<sequence length="381" mass="37809">MSIAVLGLAGTSMAANIWSATVVGNWTNAANWSTGLPVPADAKIVNGNGAAVTIDSNIGAFAGNFQMGNKTGGDTLNVLAGGGASFEQFRIADVAGSLSTVNVTGGSLTNVSGNGAVGYSGLGIVNLSAGSFVNTVDLDLGRNAGSRGEVYVTGGSLSVGKDLMIASYQDPANSGHFEISGGAADIVGDFTVGMYGTGTALLSGGSVTANRVRVGGTAQGGTGTLTVDASGLLTVDQFNVGGLAGATGVANLNGGTIDAGSISIGANGTLNWNAAATLVGTNMNFLADGLLVWEGDRTSDVASGVLDGTFDGSGGLVDIATLAFGVDYDQALSTTEGFLLSKYDSLNDTTDVWTVIPEPATLGLVVAMGAGMLFIRRMFKA</sequence>
<protein>
    <recommendedName>
        <fullName evidence="4">PEP-CTERM protein-sorting domain-containing protein</fullName>
    </recommendedName>
</protein>
<name>A0A6C2UDW4_9BACT</name>
<organism evidence="2 3">
    <name type="scientific">Pontiella sulfatireligans</name>
    <dbReference type="NCBI Taxonomy" id="2750658"/>
    <lineage>
        <taxon>Bacteria</taxon>
        <taxon>Pseudomonadati</taxon>
        <taxon>Kiritimatiellota</taxon>
        <taxon>Kiritimatiellia</taxon>
        <taxon>Kiritimatiellales</taxon>
        <taxon>Pontiellaceae</taxon>
        <taxon>Pontiella</taxon>
    </lineage>
</organism>
<dbReference type="NCBIfam" id="TIGR02595">
    <property type="entry name" value="PEP_CTERM"/>
    <property type="match status" value="1"/>
</dbReference>
<gene>
    <name evidence="2" type="ORF">SCARR_00083</name>
</gene>
<dbReference type="Proteomes" id="UP000346198">
    <property type="component" value="Unassembled WGS sequence"/>
</dbReference>
<dbReference type="InterPro" id="IPR013424">
    <property type="entry name" value="Ice-binding_C"/>
</dbReference>
<feature type="transmembrane region" description="Helical" evidence="1">
    <location>
        <begin position="352"/>
        <end position="375"/>
    </location>
</feature>
<evidence type="ECO:0000313" key="2">
    <source>
        <dbReference type="EMBL" id="VGO18033.1"/>
    </source>
</evidence>
<dbReference type="EMBL" id="CAAHFH010000001">
    <property type="protein sequence ID" value="VGO18033.1"/>
    <property type="molecule type" value="Genomic_DNA"/>
</dbReference>
<reference evidence="2 3" key="1">
    <citation type="submission" date="2019-04" db="EMBL/GenBank/DDBJ databases">
        <authorList>
            <person name="Van Vliet M D."/>
        </authorList>
    </citation>
    <scope>NUCLEOTIDE SEQUENCE [LARGE SCALE GENOMIC DNA]</scope>
    <source>
        <strain evidence="2 3">F21</strain>
    </source>
</reference>
<keyword evidence="1" id="KW-0472">Membrane</keyword>
<accession>A0A6C2UDW4</accession>
<keyword evidence="1" id="KW-1133">Transmembrane helix</keyword>
<proteinExistence type="predicted"/>
<evidence type="ECO:0008006" key="4">
    <source>
        <dbReference type="Google" id="ProtNLM"/>
    </source>
</evidence>
<keyword evidence="1" id="KW-0812">Transmembrane</keyword>
<keyword evidence="3" id="KW-1185">Reference proteome</keyword>
<evidence type="ECO:0000256" key="1">
    <source>
        <dbReference type="SAM" id="Phobius"/>
    </source>
</evidence>
<dbReference type="AlphaFoldDB" id="A0A6C2UDW4"/>
<evidence type="ECO:0000313" key="3">
    <source>
        <dbReference type="Proteomes" id="UP000346198"/>
    </source>
</evidence>